<keyword evidence="2" id="KW-1185">Reference proteome</keyword>
<proteinExistence type="predicted"/>
<evidence type="ECO:0000256" key="1">
    <source>
        <dbReference type="SAM" id="MobiDB-lite"/>
    </source>
</evidence>
<name>A0A7E4W8P2_PANRE</name>
<organism evidence="2 3">
    <name type="scientific">Panagrellus redivivus</name>
    <name type="common">Microworm</name>
    <dbReference type="NCBI Taxonomy" id="6233"/>
    <lineage>
        <taxon>Eukaryota</taxon>
        <taxon>Metazoa</taxon>
        <taxon>Ecdysozoa</taxon>
        <taxon>Nematoda</taxon>
        <taxon>Chromadorea</taxon>
        <taxon>Rhabditida</taxon>
        <taxon>Tylenchina</taxon>
        <taxon>Panagrolaimomorpha</taxon>
        <taxon>Panagrolaimoidea</taxon>
        <taxon>Panagrolaimidae</taxon>
        <taxon>Panagrellus</taxon>
    </lineage>
</organism>
<protein>
    <submittedName>
        <fullName evidence="3">Transposase</fullName>
    </submittedName>
</protein>
<sequence>MPEHCRFGVRVVPNLLNHRGRRPDLIPAVAVIEMTQTVFCCTSPAVVNQQGADRLAWWLSRRRLANTEGSAHHPEAMLRGKHRNDQSRGRSLTSRTPPRSVLGFDAPTVMDKKSVNNRARQTTA</sequence>
<reference evidence="2" key="1">
    <citation type="journal article" date="2013" name="Genetics">
        <title>The draft genome and transcriptome of Panagrellus redivivus are shaped by the harsh demands of a free-living lifestyle.</title>
        <authorList>
            <person name="Srinivasan J."/>
            <person name="Dillman A.R."/>
            <person name="Macchietto M.G."/>
            <person name="Heikkinen L."/>
            <person name="Lakso M."/>
            <person name="Fracchia K.M."/>
            <person name="Antoshechkin I."/>
            <person name="Mortazavi A."/>
            <person name="Wong G."/>
            <person name="Sternberg P.W."/>
        </authorList>
    </citation>
    <scope>NUCLEOTIDE SEQUENCE [LARGE SCALE GENOMIC DNA]</scope>
    <source>
        <strain evidence="2">MT8872</strain>
    </source>
</reference>
<evidence type="ECO:0000313" key="3">
    <source>
        <dbReference type="WBParaSite" id="Pan_g7951.t1"/>
    </source>
</evidence>
<feature type="region of interest" description="Disordered" evidence="1">
    <location>
        <begin position="68"/>
        <end position="124"/>
    </location>
</feature>
<evidence type="ECO:0000313" key="2">
    <source>
        <dbReference type="Proteomes" id="UP000492821"/>
    </source>
</evidence>
<accession>A0A7E4W8P2</accession>
<dbReference type="Proteomes" id="UP000492821">
    <property type="component" value="Unassembled WGS sequence"/>
</dbReference>
<reference evidence="3" key="2">
    <citation type="submission" date="2020-10" db="UniProtKB">
        <authorList>
            <consortium name="WormBaseParasite"/>
        </authorList>
    </citation>
    <scope>IDENTIFICATION</scope>
</reference>
<feature type="compositionally biased region" description="Basic and acidic residues" evidence="1">
    <location>
        <begin position="70"/>
        <end position="88"/>
    </location>
</feature>
<dbReference type="AlphaFoldDB" id="A0A7E4W8P2"/>
<dbReference type="WBParaSite" id="Pan_g7951.t1">
    <property type="protein sequence ID" value="Pan_g7951.t1"/>
    <property type="gene ID" value="Pan_g7951"/>
</dbReference>